<dbReference type="Proteomes" id="UP001732700">
    <property type="component" value="Chromosome 4C"/>
</dbReference>
<evidence type="ECO:0000313" key="2">
    <source>
        <dbReference type="Proteomes" id="UP001732700"/>
    </source>
</evidence>
<reference evidence="1" key="1">
    <citation type="submission" date="2021-05" db="EMBL/GenBank/DDBJ databases">
        <authorList>
            <person name="Scholz U."/>
            <person name="Mascher M."/>
            <person name="Fiebig A."/>
        </authorList>
    </citation>
    <scope>NUCLEOTIDE SEQUENCE [LARGE SCALE GENOMIC DNA]</scope>
</reference>
<proteinExistence type="predicted"/>
<sequence length="197" mass="21184">MGIADAVQAYTGLSPAAAATVLALMLATYLIVSTLFVAPDAAAPAAPPKPAQQKEQGTEAEAEAEPFVPPFPDPVQVGEITLEQLRVYDGKDPAKSILIAIRGKVYDVSRGRLFYGPQGPYSLFAGRDASRALALMSFDLNDLTGDLEGLSPDELEVLQDWEEKFKERYPVVGHLPREDAIAGDQKGAELDHEDEDS</sequence>
<keyword evidence="2" id="KW-1185">Reference proteome</keyword>
<dbReference type="EnsemblPlants" id="AVESA.00010b.r2.4CG1319350.1">
    <property type="protein sequence ID" value="AVESA.00010b.r2.4CG1319350.1.CDS"/>
    <property type="gene ID" value="AVESA.00010b.r2.4CG1319350"/>
</dbReference>
<evidence type="ECO:0000313" key="1">
    <source>
        <dbReference type="EnsemblPlants" id="AVESA.00010b.r2.4CG1319350.1.CDS"/>
    </source>
</evidence>
<accession>A0ACD5WYB9</accession>
<reference evidence="1" key="2">
    <citation type="submission" date="2025-09" db="UniProtKB">
        <authorList>
            <consortium name="EnsemblPlants"/>
        </authorList>
    </citation>
    <scope>IDENTIFICATION</scope>
</reference>
<organism evidence="1 2">
    <name type="scientific">Avena sativa</name>
    <name type="common">Oat</name>
    <dbReference type="NCBI Taxonomy" id="4498"/>
    <lineage>
        <taxon>Eukaryota</taxon>
        <taxon>Viridiplantae</taxon>
        <taxon>Streptophyta</taxon>
        <taxon>Embryophyta</taxon>
        <taxon>Tracheophyta</taxon>
        <taxon>Spermatophyta</taxon>
        <taxon>Magnoliopsida</taxon>
        <taxon>Liliopsida</taxon>
        <taxon>Poales</taxon>
        <taxon>Poaceae</taxon>
        <taxon>BOP clade</taxon>
        <taxon>Pooideae</taxon>
        <taxon>Poodae</taxon>
        <taxon>Poeae</taxon>
        <taxon>Poeae Chloroplast Group 1 (Aveneae type)</taxon>
        <taxon>Aveninae</taxon>
        <taxon>Avena</taxon>
    </lineage>
</organism>
<name>A0ACD5WYB9_AVESA</name>
<protein>
    <submittedName>
        <fullName evidence="1">Uncharacterized protein</fullName>
    </submittedName>
</protein>